<sequence length="35" mass="4233">IREFKAEKLAPYEKAVSDAQYRYRQLLTKWKETTA</sequence>
<name>X1VUW5_9ZZZZ</name>
<proteinExistence type="predicted"/>
<feature type="non-terminal residue" evidence="1">
    <location>
        <position position="1"/>
    </location>
</feature>
<dbReference type="AlphaFoldDB" id="X1VUW5"/>
<organism evidence="1">
    <name type="scientific">marine sediment metagenome</name>
    <dbReference type="NCBI Taxonomy" id="412755"/>
    <lineage>
        <taxon>unclassified sequences</taxon>
        <taxon>metagenomes</taxon>
        <taxon>ecological metagenomes</taxon>
    </lineage>
</organism>
<dbReference type="EMBL" id="BARW01036316">
    <property type="protein sequence ID" value="GAJ25102.1"/>
    <property type="molecule type" value="Genomic_DNA"/>
</dbReference>
<gene>
    <name evidence="1" type="ORF">S12H4_56400</name>
</gene>
<evidence type="ECO:0000313" key="1">
    <source>
        <dbReference type="EMBL" id="GAJ25102.1"/>
    </source>
</evidence>
<protein>
    <submittedName>
        <fullName evidence="1">Uncharacterized protein</fullName>
    </submittedName>
</protein>
<accession>X1VUW5</accession>
<comment type="caution">
    <text evidence="1">The sequence shown here is derived from an EMBL/GenBank/DDBJ whole genome shotgun (WGS) entry which is preliminary data.</text>
</comment>
<reference evidence="1" key="1">
    <citation type="journal article" date="2014" name="Front. Microbiol.">
        <title>High frequency of phylogenetically diverse reductive dehalogenase-homologous genes in deep subseafloor sedimentary metagenomes.</title>
        <authorList>
            <person name="Kawai M."/>
            <person name="Futagami T."/>
            <person name="Toyoda A."/>
            <person name="Takaki Y."/>
            <person name="Nishi S."/>
            <person name="Hori S."/>
            <person name="Arai W."/>
            <person name="Tsubouchi T."/>
            <person name="Morono Y."/>
            <person name="Uchiyama I."/>
            <person name="Ito T."/>
            <person name="Fujiyama A."/>
            <person name="Inagaki F."/>
            <person name="Takami H."/>
        </authorList>
    </citation>
    <scope>NUCLEOTIDE SEQUENCE</scope>
    <source>
        <strain evidence="1">Expedition CK06-06</strain>
    </source>
</reference>